<evidence type="ECO:0000313" key="6">
    <source>
        <dbReference type="EMBL" id="RCX02342.1"/>
    </source>
</evidence>
<dbReference type="InterPro" id="IPR005119">
    <property type="entry name" value="LysR_subst-bd"/>
</dbReference>
<dbReference type="InterPro" id="IPR000847">
    <property type="entry name" value="LysR_HTH_N"/>
</dbReference>
<comment type="similarity">
    <text evidence="1">Belongs to the LysR transcriptional regulatory family.</text>
</comment>
<feature type="domain" description="HTH lysR-type" evidence="5">
    <location>
        <begin position="1"/>
        <end position="58"/>
    </location>
</feature>
<dbReference type="PANTHER" id="PTHR30419">
    <property type="entry name" value="HTH-TYPE TRANSCRIPTIONAL REGULATOR YBHD"/>
    <property type="match status" value="1"/>
</dbReference>
<dbReference type="InterPro" id="IPR036390">
    <property type="entry name" value="WH_DNA-bd_sf"/>
</dbReference>
<dbReference type="AlphaFoldDB" id="A0A368ZZ92"/>
<evidence type="ECO:0000256" key="2">
    <source>
        <dbReference type="ARBA" id="ARBA00023015"/>
    </source>
</evidence>
<dbReference type="PANTHER" id="PTHR30419:SF29">
    <property type="entry name" value="LYSR-FAMILY TRANSCRIPTIONAL REGULATOR"/>
    <property type="match status" value="1"/>
</dbReference>
<evidence type="ECO:0000313" key="7">
    <source>
        <dbReference type="Proteomes" id="UP000253517"/>
    </source>
</evidence>
<dbReference type="PROSITE" id="PS50931">
    <property type="entry name" value="HTH_LYSR"/>
    <property type="match status" value="1"/>
</dbReference>
<dbReference type="CDD" id="cd08411">
    <property type="entry name" value="PBP2_OxyR"/>
    <property type="match status" value="1"/>
</dbReference>
<evidence type="ECO:0000256" key="1">
    <source>
        <dbReference type="ARBA" id="ARBA00009437"/>
    </source>
</evidence>
<dbReference type="FunFam" id="1.10.10.10:FF:000001">
    <property type="entry name" value="LysR family transcriptional regulator"/>
    <property type="match status" value="1"/>
</dbReference>
<dbReference type="InterPro" id="IPR050950">
    <property type="entry name" value="HTH-type_LysR_regulators"/>
</dbReference>
<dbReference type="SUPFAM" id="SSF53850">
    <property type="entry name" value="Periplasmic binding protein-like II"/>
    <property type="match status" value="1"/>
</dbReference>
<evidence type="ECO:0000256" key="4">
    <source>
        <dbReference type="ARBA" id="ARBA00023163"/>
    </source>
</evidence>
<keyword evidence="3" id="KW-0238">DNA-binding</keyword>
<dbReference type="EMBL" id="QPJS01000004">
    <property type="protein sequence ID" value="RCX02342.1"/>
    <property type="molecule type" value="Genomic_DNA"/>
</dbReference>
<dbReference type="RefSeq" id="WP_037358950.1">
    <property type="nucleotide sequence ID" value="NZ_BHZF01000005.1"/>
</dbReference>
<keyword evidence="7" id="KW-1185">Reference proteome</keyword>
<gene>
    <name evidence="6" type="ORF">DES35_104102</name>
</gene>
<evidence type="ECO:0000259" key="5">
    <source>
        <dbReference type="PROSITE" id="PS50931"/>
    </source>
</evidence>
<comment type="caution">
    <text evidence="6">The sequence shown here is derived from an EMBL/GenBank/DDBJ whole genome shotgun (WGS) entry which is preliminary data.</text>
</comment>
<reference evidence="6 7" key="1">
    <citation type="submission" date="2018-07" db="EMBL/GenBank/DDBJ databases">
        <title>Genomic Encyclopedia of Type Strains, Phase IV (KMG-IV): sequencing the most valuable type-strain genomes for metagenomic binning, comparative biology and taxonomic classification.</title>
        <authorList>
            <person name="Goeker M."/>
        </authorList>
    </citation>
    <scope>NUCLEOTIDE SEQUENCE [LARGE SCALE GENOMIC DNA]</scope>
    <source>
        <strain evidence="6 7">DSM 21410</strain>
    </source>
</reference>
<name>A0A368ZZ92_9FLAO</name>
<keyword evidence="4" id="KW-0804">Transcription</keyword>
<proteinExistence type="inferred from homology"/>
<dbReference type="Pfam" id="PF03466">
    <property type="entry name" value="LysR_substrate"/>
    <property type="match status" value="1"/>
</dbReference>
<protein>
    <submittedName>
        <fullName evidence="6">LysR family hydrogen peroxide-inducible transcriptional activator</fullName>
    </submittedName>
</protein>
<dbReference type="Proteomes" id="UP000253517">
    <property type="component" value="Unassembled WGS sequence"/>
</dbReference>
<dbReference type="SUPFAM" id="SSF46785">
    <property type="entry name" value="Winged helix' DNA-binding domain"/>
    <property type="match status" value="1"/>
</dbReference>
<dbReference type="GO" id="GO:0003700">
    <property type="term" value="F:DNA-binding transcription factor activity"/>
    <property type="evidence" value="ECO:0007669"/>
    <property type="project" value="InterPro"/>
</dbReference>
<accession>A0A368ZZ92</accession>
<dbReference type="GO" id="GO:0003677">
    <property type="term" value="F:DNA binding"/>
    <property type="evidence" value="ECO:0007669"/>
    <property type="project" value="UniProtKB-KW"/>
</dbReference>
<dbReference type="Gene3D" id="3.40.190.10">
    <property type="entry name" value="Periplasmic binding protein-like II"/>
    <property type="match status" value="2"/>
</dbReference>
<sequence length="310" mass="35242">MTITQLEYAVAVDDHRHFGKAAETCNVTQPTLSMQLQKLEDDLGVVLFDRSKKPIIPTELGRKILDQARNVLREAHKINLIIADAKERFEGEFRLGIIPTVAPYLLHRFIGNFRKTFPLVTLVVEELQTATIIDKLHRDYLDAGILATPLEEPNITEVPLFYEPFMAYISPIDPLWKEEFVVTSELNSSKLLLLSEGHCFRNSVLRICNDSEEQTKSGLMVEIGNFETVIKLVDEGFGNTLIPYLMALEIKGENQKNIKLIAEPRPVREISLVYSRNQLKSKIIQKLEEIVKSSVPRKLLQNLGNVIPPK</sequence>
<keyword evidence="2" id="KW-0805">Transcription regulation</keyword>
<dbReference type="InterPro" id="IPR036388">
    <property type="entry name" value="WH-like_DNA-bd_sf"/>
</dbReference>
<organism evidence="6 7">
    <name type="scientific">Schleiferia thermophila</name>
    <dbReference type="NCBI Taxonomy" id="884107"/>
    <lineage>
        <taxon>Bacteria</taxon>
        <taxon>Pseudomonadati</taxon>
        <taxon>Bacteroidota</taxon>
        <taxon>Flavobacteriia</taxon>
        <taxon>Flavobacteriales</taxon>
        <taxon>Schleiferiaceae</taxon>
        <taxon>Schleiferia</taxon>
    </lineage>
</organism>
<dbReference type="GO" id="GO:0005829">
    <property type="term" value="C:cytosol"/>
    <property type="evidence" value="ECO:0007669"/>
    <property type="project" value="TreeGrafter"/>
</dbReference>
<dbReference type="Pfam" id="PF00126">
    <property type="entry name" value="HTH_1"/>
    <property type="match status" value="1"/>
</dbReference>
<dbReference type="PRINTS" id="PR00039">
    <property type="entry name" value="HTHLYSR"/>
</dbReference>
<evidence type="ECO:0000256" key="3">
    <source>
        <dbReference type="ARBA" id="ARBA00023125"/>
    </source>
</evidence>
<dbReference type="Gene3D" id="1.10.10.10">
    <property type="entry name" value="Winged helix-like DNA-binding domain superfamily/Winged helix DNA-binding domain"/>
    <property type="match status" value="1"/>
</dbReference>